<protein>
    <recommendedName>
        <fullName evidence="3">F-box domain-containing protein</fullName>
    </recommendedName>
</protein>
<dbReference type="AlphaFoldDB" id="A0A9P5ZAF8"/>
<name>A0A9P5ZAF8_9AGAR</name>
<accession>A0A9P5ZAF8</accession>
<dbReference type="OrthoDB" id="3061721at2759"/>
<evidence type="ECO:0000313" key="1">
    <source>
        <dbReference type="EMBL" id="KAF9483105.1"/>
    </source>
</evidence>
<gene>
    <name evidence="1" type="ORF">BDN70DRAFT_874154</name>
</gene>
<dbReference type="EMBL" id="MU155157">
    <property type="protein sequence ID" value="KAF9483105.1"/>
    <property type="molecule type" value="Genomic_DNA"/>
</dbReference>
<dbReference type="SUPFAM" id="SSF52047">
    <property type="entry name" value="RNI-like"/>
    <property type="match status" value="1"/>
</dbReference>
<dbReference type="InterPro" id="IPR032675">
    <property type="entry name" value="LRR_dom_sf"/>
</dbReference>
<sequence length="322" mass="37021">MAIGISLDSSFPHSQHLQTDQGCVYISRLPAELEREIFEIAASISPESILSFVLLARRFRIWFEPELYRIIRSGEDGRVVPPPLYDDEKEIRHRSPARNVLQRFKRAAPIRDSKVLRLERLRQFGPWVNHILLQNRTAHEIKQVLEACPNVSNLALWIIHGSCTPLISTLENLPQLNRLSFDPTSFFVNFTPDFSVEFDQPMFRNLTHLEIINVSSSWTKWRQLALLPKLTHLALANVADQTFIDRILNECALLEVFVMFYMDLYTLGDLVSLVQKDPRVVLLLSVVDHLAHWEDGARGGTDFWVTAERKVALAKIMKVEGL</sequence>
<proteinExistence type="predicted"/>
<evidence type="ECO:0008006" key="3">
    <source>
        <dbReference type="Google" id="ProtNLM"/>
    </source>
</evidence>
<organism evidence="1 2">
    <name type="scientific">Pholiota conissans</name>
    <dbReference type="NCBI Taxonomy" id="109636"/>
    <lineage>
        <taxon>Eukaryota</taxon>
        <taxon>Fungi</taxon>
        <taxon>Dikarya</taxon>
        <taxon>Basidiomycota</taxon>
        <taxon>Agaricomycotina</taxon>
        <taxon>Agaricomycetes</taxon>
        <taxon>Agaricomycetidae</taxon>
        <taxon>Agaricales</taxon>
        <taxon>Agaricineae</taxon>
        <taxon>Strophariaceae</taxon>
        <taxon>Pholiota</taxon>
    </lineage>
</organism>
<dbReference type="Gene3D" id="3.80.10.10">
    <property type="entry name" value="Ribonuclease Inhibitor"/>
    <property type="match status" value="1"/>
</dbReference>
<keyword evidence="2" id="KW-1185">Reference proteome</keyword>
<dbReference type="Proteomes" id="UP000807469">
    <property type="component" value="Unassembled WGS sequence"/>
</dbReference>
<reference evidence="1" key="1">
    <citation type="submission" date="2020-11" db="EMBL/GenBank/DDBJ databases">
        <authorList>
            <consortium name="DOE Joint Genome Institute"/>
            <person name="Ahrendt S."/>
            <person name="Riley R."/>
            <person name="Andreopoulos W."/>
            <person name="Labutti K."/>
            <person name="Pangilinan J."/>
            <person name="Ruiz-Duenas F.J."/>
            <person name="Barrasa J.M."/>
            <person name="Sanchez-Garcia M."/>
            <person name="Camarero S."/>
            <person name="Miyauchi S."/>
            <person name="Serrano A."/>
            <person name="Linde D."/>
            <person name="Babiker R."/>
            <person name="Drula E."/>
            <person name="Ayuso-Fernandez I."/>
            <person name="Pacheco R."/>
            <person name="Padilla G."/>
            <person name="Ferreira P."/>
            <person name="Barriuso J."/>
            <person name="Kellner H."/>
            <person name="Castanera R."/>
            <person name="Alfaro M."/>
            <person name="Ramirez L."/>
            <person name="Pisabarro A.G."/>
            <person name="Kuo A."/>
            <person name="Tritt A."/>
            <person name="Lipzen A."/>
            <person name="He G."/>
            <person name="Yan M."/>
            <person name="Ng V."/>
            <person name="Cullen D."/>
            <person name="Martin F."/>
            <person name="Rosso M.-N."/>
            <person name="Henrissat B."/>
            <person name="Hibbett D."/>
            <person name="Martinez A.T."/>
            <person name="Grigoriev I.V."/>
        </authorList>
    </citation>
    <scope>NUCLEOTIDE SEQUENCE</scope>
    <source>
        <strain evidence="1">CIRM-BRFM 674</strain>
    </source>
</reference>
<comment type="caution">
    <text evidence="1">The sequence shown here is derived from an EMBL/GenBank/DDBJ whole genome shotgun (WGS) entry which is preliminary data.</text>
</comment>
<evidence type="ECO:0000313" key="2">
    <source>
        <dbReference type="Proteomes" id="UP000807469"/>
    </source>
</evidence>